<feature type="compositionally biased region" description="Low complexity" evidence="1">
    <location>
        <begin position="98"/>
        <end position="113"/>
    </location>
</feature>
<dbReference type="Proteomes" id="UP000075884">
    <property type="component" value="Unassembled WGS sequence"/>
</dbReference>
<sequence>MSKTQRLKNIFAKRMQRAGASELPEENNTPDVAAVAAAVDEQDAKPVGSGKPEKDDQTLVYAELELKPAGGEISFVNKPAASNESTEYAEILYVQQQAGAAGTTGSETTTAQQPQQQRHHSSEDNRPVIDVSIQKPSAKSDGGKATSAGK</sequence>
<evidence type="ECO:0000313" key="3">
    <source>
        <dbReference type="Proteomes" id="UP000075884"/>
    </source>
</evidence>
<reference evidence="2" key="2">
    <citation type="submission" date="2020-05" db="UniProtKB">
        <authorList>
            <consortium name="EnsemblMetazoa"/>
        </authorList>
    </citation>
    <scope>IDENTIFICATION</scope>
    <source>
        <strain evidence="2">WRAIR2</strain>
    </source>
</reference>
<organism evidence="2 3">
    <name type="scientific">Anopheles dirus</name>
    <dbReference type="NCBI Taxonomy" id="7168"/>
    <lineage>
        <taxon>Eukaryota</taxon>
        <taxon>Metazoa</taxon>
        <taxon>Ecdysozoa</taxon>
        <taxon>Arthropoda</taxon>
        <taxon>Hexapoda</taxon>
        <taxon>Insecta</taxon>
        <taxon>Pterygota</taxon>
        <taxon>Neoptera</taxon>
        <taxon>Endopterygota</taxon>
        <taxon>Diptera</taxon>
        <taxon>Nematocera</taxon>
        <taxon>Culicoidea</taxon>
        <taxon>Culicidae</taxon>
        <taxon>Anophelinae</taxon>
        <taxon>Anopheles</taxon>
    </lineage>
</organism>
<keyword evidence="3" id="KW-1185">Reference proteome</keyword>
<evidence type="ECO:0000313" key="2">
    <source>
        <dbReference type="EnsemblMetazoa" id="ADIR009470-PA"/>
    </source>
</evidence>
<evidence type="ECO:0000256" key="1">
    <source>
        <dbReference type="SAM" id="MobiDB-lite"/>
    </source>
</evidence>
<accession>A0A182NP85</accession>
<proteinExistence type="predicted"/>
<protein>
    <submittedName>
        <fullName evidence="2">Uncharacterized protein</fullName>
    </submittedName>
</protein>
<name>A0A182NP85_9DIPT</name>
<dbReference type="EnsemblMetazoa" id="ADIR009470-RA">
    <property type="protein sequence ID" value="ADIR009470-PA"/>
    <property type="gene ID" value="ADIR009470"/>
</dbReference>
<dbReference type="VEuPathDB" id="VectorBase:ADIR009470"/>
<reference evidence="3" key="1">
    <citation type="submission" date="2013-03" db="EMBL/GenBank/DDBJ databases">
        <title>The Genome Sequence of Anopheles dirus WRAIR2.</title>
        <authorList>
            <consortium name="The Broad Institute Genomics Platform"/>
            <person name="Neafsey D.E."/>
            <person name="Walton C."/>
            <person name="Walker B."/>
            <person name="Young S.K."/>
            <person name="Zeng Q."/>
            <person name="Gargeya S."/>
            <person name="Fitzgerald M."/>
            <person name="Haas B."/>
            <person name="Abouelleil A."/>
            <person name="Allen A.W."/>
            <person name="Alvarado L."/>
            <person name="Arachchi H.M."/>
            <person name="Berlin A.M."/>
            <person name="Chapman S.B."/>
            <person name="Gainer-Dewar J."/>
            <person name="Goldberg J."/>
            <person name="Griggs A."/>
            <person name="Gujja S."/>
            <person name="Hansen M."/>
            <person name="Howarth C."/>
            <person name="Imamovic A."/>
            <person name="Ireland A."/>
            <person name="Larimer J."/>
            <person name="McCowan C."/>
            <person name="Murphy C."/>
            <person name="Pearson M."/>
            <person name="Poon T.W."/>
            <person name="Priest M."/>
            <person name="Roberts A."/>
            <person name="Saif S."/>
            <person name="Shea T."/>
            <person name="Sisk P."/>
            <person name="Sykes S."/>
            <person name="Wortman J."/>
            <person name="Nusbaum C."/>
            <person name="Birren B."/>
        </authorList>
    </citation>
    <scope>NUCLEOTIDE SEQUENCE [LARGE SCALE GENOMIC DNA]</scope>
    <source>
        <strain evidence="3">WRAIR2</strain>
    </source>
</reference>
<dbReference type="AlphaFoldDB" id="A0A182NP85"/>
<feature type="region of interest" description="Disordered" evidence="1">
    <location>
        <begin position="98"/>
        <end position="150"/>
    </location>
</feature>